<dbReference type="Proteomes" id="UP000295781">
    <property type="component" value="Chromosome"/>
</dbReference>
<dbReference type="OrthoDB" id="27473at2"/>
<proteinExistence type="predicted"/>
<sequence>MILADENIAAPILVRLRADGITVLHVAEIAPTISDSEILRLAAERQAIVLTDDKDFGELVVRAGCAHRGVVLLRLAGVPYAKRAEMVSGLFREYGAELEGAFTVLSADGRVRIRKLSEKQRP</sequence>
<gene>
    <name evidence="2" type="ORF">SOCEGT47_036420</name>
</gene>
<reference evidence="2 3" key="1">
    <citation type="submission" date="2015-09" db="EMBL/GenBank/DDBJ databases">
        <title>Sorangium comparison.</title>
        <authorList>
            <person name="Zaburannyi N."/>
            <person name="Bunk B."/>
            <person name="Overmann J."/>
            <person name="Mueller R."/>
        </authorList>
    </citation>
    <scope>NUCLEOTIDE SEQUENCE [LARGE SCALE GENOMIC DNA]</scope>
    <source>
        <strain evidence="2 3">So ceGT47</strain>
    </source>
</reference>
<accession>A0A4P2Q2N5</accession>
<feature type="domain" description="DUF5615" evidence="1">
    <location>
        <begin position="2"/>
        <end position="106"/>
    </location>
</feature>
<dbReference type="InterPro" id="IPR041049">
    <property type="entry name" value="DUF5615"/>
</dbReference>
<dbReference type="AlphaFoldDB" id="A0A4P2Q2N5"/>
<evidence type="ECO:0000313" key="2">
    <source>
        <dbReference type="EMBL" id="AUX23123.1"/>
    </source>
</evidence>
<dbReference type="Pfam" id="PF18480">
    <property type="entry name" value="DUF5615"/>
    <property type="match status" value="1"/>
</dbReference>
<evidence type="ECO:0000313" key="3">
    <source>
        <dbReference type="Proteomes" id="UP000295781"/>
    </source>
</evidence>
<evidence type="ECO:0000259" key="1">
    <source>
        <dbReference type="Pfam" id="PF18480"/>
    </source>
</evidence>
<protein>
    <recommendedName>
        <fullName evidence="1">DUF5615 domain-containing protein</fullName>
    </recommendedName>
</protein>
<dbReference type="RefSeq" id="WP_129348183.1">
    <property type="nucleotide sequence ID" value="NZ_CP012670.1"/>
</dbReference>
<dbReference type="EMBL" id="CP012670">
    <property type="protein sequence ID" value="AUX23123.1"/>
    <property type="molecule type" value="Genomic_DNA"/>
</dbReference>
<name>A0A4P2Q2N5_SORCE</name>
<organism evidence="2 3">
    <name type="scientific">Sorangium cellulosum</name>
    <name type="common">Polyangium cellulosum</name>
    <dbReference type="NCBI Taxonomy" id="56"/>
    <lineage>
        <taxon>Bacteria</taxon>
        <taxon>Pseudomonadati</taxon>
        <taxon>Myxococcota</taxon>
        <taxon>Polyangia</taxon>
        <taxon>Polyangiales</taxon>
        <taxon>Polyangiaceae</taxon>
        <taxon>Sorangium</taxon>
    </lineage>
</organism>